<reference evidence="2" key="1">
    <citation type="submission" date="2022-03" db="EMBL/GenBank/DDBJ databases">
        <authorList>
            <person name="Lindestad O."/>
        </authorList>
    </citation>
    <scope>NUCLEOTIDE SEQUENCE</scope>
</reference>
<evidence type="ECO:0000313" key="2">
    <source>
        <dbReference type="EMBL" id="CAH2261917.1"/>
    </source>
</evidence>
<dbReference type="OrthoDB" id="7466757at2759"/>
<protein>
    <submittedName>
        <fullName evidence="2">Jg6991 protein</fullName>
    </submittedName>
</protein>
<dbReference type="AlphaFoldDB" id="A0A8S4S935"/>
<gene>
    <name evidence="2" type="primary">jg6991</name>
    <name evidence="2" type="ORF">PAEG_LOCUS24044</name>
</gene>
<keyword evidence="3" id="KW-1185">Reference proteome</keyword>
<dbReference type="Proteomes" id="UP000838756">
    <property type="component" value="Unassembled WGS sequence"/>
</dbReference>
<dbReference type="EMBL" id="CAKXAJ010026208">
    <property type="protein sequence ID" value="CAH2261917.1"/>
    <property type="molecule type" value="Genomic_DNA"/>
</dbReference>
<comment type="caution">
    <text evidence="2">The sequence shown here is derived from an EMBL/GenBank/DDBJ whole genome shotgun (WGS) entry which is preliminary data.</text>
</comment>
<name>A0A8S4S935_9NEOP</name>
<evidence type="ECO:0000256" key="1">
    <source>
        <dbReference type="SAM" id="MobiDB-lite"/>
    </source>
</evidence>
<proteinExistence type="predicted"/>
<evidence type="ECO:0000313" key="3">
    <source>
        <dbReference type="Proteomes" id="UP000838756"/>
    </source>
</evidence>
<accession>A0A8S4S935</accession>
<feature type="region of interest" description="Disordered" evidence="1">
    <location>
        <begin position="157"/>
        <end position="183"/>
    </location>
</feature>
<organism evidence="2 3">
    <name type="scientific">Pararge aegeria aegeria</name>
    <dbReference type="NCBI Taxonomy" id="348720"/>
    <lineage>
        <taxon>Eukaryota</taxon>
        <taxon>Metazoa</taxon>
        <taxon>Ecdysozoa</taxon>
        <taxon>Arthropoda</taxon>
        <taxon>Hexapoda</taxon>
        <taxon>Insecta</taxon>
        <taxon>Pterygota</taxon>
        <taxon>Neoptera</taxon>
        <taxon>Endopterygota</taxon>
        <taxon>Lepidoptera</taxon>
        <taxon>Glossata</taxon>
        <taxon>Ditrysia</taxon>
        <taxon>Papilionoidea</taxon>
        <taxon>Nymphalidae</taxon>
        <taxon>Satyrinae</taxon>
        <taxon>Satyrini</taxon>
        <taxon>Parargina</taxon>
        <taxon>Pararge</taxon>
    </lineage>
</organism>
<sequence length="183" mass="19417">MSQLVSFAYSLDTVINTKAMWSRKQSVCSAVSGTSKGDEQDAHLPLGQRIYPFATALRVRVLQSNSSQVMEGTFPTKCHLSYKYHASERNPAMVCSSRTCIGVAAAQLTVSLSTLAAACFMVQVDFRFDAALSPPRPSDANICTAVSMVPLTSVAINSGNSGDGGPEGSPLSKEKNQPPDPPT</sequence>